<evidence type="ECO:0000256" key="3">
    <source>
        <dbReference type="ARBA" id="ARBA00022448"/>
    </source>
</evidence>
<dbReference type="PANTHER" id="PTHR22888">
    <property type="entry name" value="CYTOCHROME C OXIDASE, SUBUNIT II"/>
    <property type="match status" value="1"/>
</dbReference>
<dbReference type="PROSITE" id="PS50857">
    <property type="entry name" value="COX2_CUA"/>
    <property type="match status" value="1"/>
</dbReference>
<evidence type="ECO:0000256" key="15">
    <source>
        <dbReference type="SAM" id="Phobius"/>
    </source>
</evidence>
<keyword evidence="12" id="KW-0564">Palmitate</keyword>
<keyword evidence="10" id="KW-0560">Oxidoreductase</keyword>
<feature type="transmembrane region" description="Helical" evidence="15">
    <location>
        <begin position="86"/>
        <end position="107"/>
    </location>
</feature>
<keyword evidence="8" id="KW-0249">Electron transport</keyword>
<comment type="subcellular location">
    <subcellularLocation>
        <location evidence="1">Cell membrane</location>
        <topology evidence="1">Multi-pass membrane protein</topology>
    </subcellularLocation>
</comment>
<feature type="chain" id="PRO_5045607136" description="Ubiquinol oxidase polypeptide II" evidence="16">
    <location>
        <begin position="22"/>
        <end position="402"/>
    </location>
</feature>
<dbReference type="InterPro" id="IPR006333">
    <property type="entry name" value="Cyt_o_ubiquinol_oxidase_su2"/>
</dbReference>
<evidence type="ECO:0000313" key="19">
    <source>
        <dbReference type="EMBL" id="MDS9469107.1"/>
    </source>
</evidence>
<evidence type="ECO:0000256" key="9">
    <source>
        <dbReference type="ARBA" id="ARBA00022989"/>
    </source>
</evidence>
<evidence type="ECO:0000256" key="16">
    <source>
        <dbReference type="SAM" id="SignalP"/>
    </source>
</evidence>
<keyword evidence="4" id="KW-1003">Cell membrane</keyword>
<evidence type="ECO:0000256" key="12">
    <source>
        <dbReference type="ARBA" id="ARBA00023139"/>
    </source>
</evidence>
<evidence type="ECO:0000256" key="2">
    <source>
        <dbReference type="ARBA" id="ARBA00007866"/>
    </source>
</evidence>
<dbReference type="InterPro" id="IPR011759">
    <property type="entry name" value="Cyt_c_oxidase_su2_TM_dom"/>
</dbReference>
<comment type="similarity">
    <text evidence="2">Belongs to the cytochrome c oxidase subunit 2 family.</text>
</comment>
<dbReference type="PANTHER" id="PTHR22888:SF18">
    <property type="entry name" value="CYTOCHROME BO(3) UBIQUINOL OXIDASE SUBUNIT 2"/>
    <property type="match status" value="1"/>
</dbReference>
<dbReference type="Pfam" id="PF06481">
    <property type="entry name" value="COX_ARM"/>
    <property type="match status" value="1"/>
</dbReference>
<name>A0ABU2HVM8_9RHOB</name>
<dbReference type="Gene3D" id="2.60.40.420">
    <property type="entry name" value="Cupredoxins - blue copper proteins"/>
    <property type="match status" value="1"/>
</dbReference>
<evidence type="ECO:0000256" key="5">
    <source>
        <dbReference type="ARBA" id="ARBA00022660"/>
    </source>
</evidence>
<evidence type="ECO:0000259" key="17">
    <source>
        <dbReference type="PROSITE" id="PS50857"/>
    </source>
</evidence>
<accession>A0ABU2HVM8</accession>
<dbReference type="Proteomes" id="UP001269144">
    <property type="component" value="Unassembled WGS sequence"/>
</dbReference>
<dbReference type="InterPro" id="IPR045187">
    <property type="entry name" value="CcO_II"/>
</dbReference>
<keyword evidence="6 15" id="KW-0812">Transmembrane</keyword>
<organism evidence="19 20">
    <name type="scientific">Paracoccus aurantius</name>
    <dbReference type="NCBI Taxonomy" id="3073814"/>
    <lineage>
        <taxon>Bacteria</taxon>
        <taxon>Pseudomonadati</taxon>
        <taxon>Pseudomonadota</taxon>
        <taxon>Alphaproteobacteria</taxon>
        <taxon>Rhodobacterales</taxon>
        <taxon>Paracoccaceae</taxon>
        <taxon>Paracoccus</taxon>
    </lineage>
</organism>
<keyword evidence="5" id="KW-0679">Respiratory chain</keyword>
<dbReference type="InterPro" id="IPR034227">
    <property type="entry name" value="CuRO_UO_II"/>
</dbReference>
<evidence type="ECO:0000256" key="7">
    <source>
        <dbReference type="ARBA" id="ARBA00022729"/>
    </source>
</evidence>
<dbReference type="InterPro" id="IPR010514">
    <property type="entry name" value="COX_ARM"/>
</dbReference>
<dbReference type="NCBIfam" id="TIGR01433">
    <property type="entry name" value="CyoA"/>
    <property type="match status" value="1"/>
</dbReference>
<dbReference type="SUPFAM" id="SSF49503">
    <property type="entry name" value="Cupredoxins"/>
    <property type="match status" value="1"/>
</dbReference>
<keyword evidence="20" id="KW-1185">Reference proteome</keyword>
<evidence type="ECO:0000256" key="6">
    <source>
        <dbReference type="ARBA" id="ARBA00022692"/>
    </source>
</evidence>
<evidence type="ECO:0000256" key="4">
    <source>
        <dbReference type="ARBA" id="ARBA00022475"/>
    </source>
</evidence>
<dbReference type="RefSeq" id="WP_311161628.1">
    <property type="nucleotide sequence ID" value="NZ_JAVQLW010000002.1"/>
</dbReference>
<keyword evidence="7 16" id="KW-0732">Signal</keyword>
<comment type="caution">
    <text evidence="19">The sequence shown here is derived from an EMBL/GenBank/DDBJ whole genome shotgun (WGS) entry which is preliminary data.</text>
</comment>
<reference evidence="20" key="1">
    <citation type="submission" date="2023-07" db="EMBL/GenBank/DDBJ databases">
        <title>Paracoccus sp. MBLB3053 whole genome sequence.</title>
        <authorList>
            <person name="Hwang C.Y."/>
            <person name="Cho E.-S."/>
            <person name="Seo M.-J."/>
        </authorList>
    </citation>
    <scope>NUCLEOTIDE SEQUENCE [LARGE SCALE GENOMIC DNA]</scope>
    <source>
        <strain evidence="20">MBLB3053</strain>
    </source>
</reference>
<gene>
    <name evidence="19" type="primary">cyoA</name>
    <name evidence="19" type="ORF">RGQ15_16200</name>
</gene>
<evidence type="ECO:0000256" key="14">
    <source>
        <dbReference type="ARBA" id="ARBA00030198"/>
    </source>
</evidence>
<keyword evidence="13" id="KW-0449">Lipoprotein</keyword>
<dbReference type="Gene3D" id="1.10.287.90">
    <property type="match status" value="1"/>
</dbReference>
<dbReference type="InterPro" id="IPR036257">
    <property type="entry name" value="Cyt_c_oxidase_su2_TM_sf"/>
</dbReference>
<evidence type="ECO:0000256" key="11">
    <source>
        <dbReference type="ARBA" id="ARBA00023136"/>
    </source>
</evidence>
<feature type="domain" description="Cytochrome oxidase subunit II transmembrane region profile" evidence="18">
    <location>
        <begin position="19"/>
        <end position="116"/>
    </location>
</feature>
<dbReference type="SUPFAM" id="SSF81464">
    <property type="entry name" value="Cytochrome c oxidase subunit II-like, transmembrane region"/>
    <property type="match status" value="1"/>
</dbReference>
<proteinExistence type="inferred from homology"/>
<evidence type="ECO:0000313" key="20">
    <source>
        <dbReference type="Proteomes" id="UP001269144"/>
    </source>
</evidence>
<evidence type="ECO:0000259" key="18">
    <source>
        <dbReference type="PROSITE" id="PS50999"/>
    </source>
</evidence>
<keyword evidence="9 15" id="KW-1133">Transmembrane helix</keyword>
<dbReference type="PROSITE" id="PS50999">
    <property type="entry name" value="COX2_TM"/>
    <property type="match status" value="1"/>
</dbReference>
<feature type="domain" description="Cytochrome oxidase subunit II copper A binding" evidence="17">
    <location>
        <begin position="130"/>
        <end position="242"/>
    </location>
</feature>
<evidence type="ECO:0000256" key="1">
    <source>
        <dbReference type="ARBA" id="ARBA00004651"/>
    </source>
</evidence>
<sequence>MRILPRLARFSALAPAFLALAACKMEVLKPSGDIAERQKDLLLASTGLMLIIIIPVMALTILFAWRYRASNKKATYRPDWDHSTKFELVIWAAPLLIIICLGALTWVGTHLLDPYRPLDRLSVSEPVPDQEPFRVEVVALDWKWLFIYPEEGVASVNELAVPVNREVEFSLTASSVMNAFYIPAMAGMIYAMPGMETKLHGVFNNGGEYQGLASHYSGHGFSGMRFKAHALEPAAFDEWVDEARANGGVLDRPRYLELEAPSENVKPMTFAEVDPELFDRAVNMCVEQNKMCMAEMMALDDQGGTGLAGTINMAQLTYDKEIRRGLARPVFGQEPFMVTSFCTPADSARMFSDLRQSQPVVRVDQTPMRGIALPRPENRLGLGMDMPRLIQDARRPAADNQL</sequence>
<dbReference type="EMBL" id="JAVQLW010000002">
    <property type="protein sequence ID" value="MDS9469107.1"/>
    <property type="molecule type" value="Genomic_DNA"/>
</dbReference>
<feature type="signal peptide" evidence="16">
    <location>
        <begin position="1"/>
        <end position="21"/>
    </location>
</feature>
<protein>
    <recommendedName>
        <fullName evidence="14">Ubiquinol oxidase polypeptide II</fullName>
    </recommendedName>
</protein>
<evidence type="ECO:0000256" key="10">
    <source>
        <dbReference type="ARBA" id="ARBA00023002"/>
    </source>
</evidence>
<dbReference type="InterPro" id="IPR008972">
    <property type="entry name" value="Cupredoxin"/>
</dbReference>
<keyword evidence="3" id="KW-0813">Transport</keyword>
<dbReference type="CDD" id="cd04212">
    <property type="entry name" value="CuRO_UO_II"/>
    <property type="match status" value="1"/>
</dbReference>
<feature type="transmembrane region" description="Helical" evidence="15">
    <location>
        <begin position="41"/>
        <end position="65"/>
    </location>
</feature>
<dbReference type="PROSITE" id="PS51257">
    <property type="entry name" value="PROKAR_LIPOPROTEIN"/>
    <property type="match status" value="1"/>
</dbReference>
<evidence type="ECO:0000256" key="8">
    <source>
        <dbReference type="ARBA" id="ARBA00022982"/>
    </source>
</evidence>
<evidence type="ECO:0000256" key="13">
    <source>
        <dbReference type="ARBA" id="ARBA00023288"/>
    </source>
</evidence>
<dbReference type="InterPro" id="IPR002429">
    <property type="entry name" value="CcO_II-like_C"/>
</dbReference>
<keyword evidence="11 15" id="KW-0472">Membrane</keyword>